<dbReference type="EMBL" id="UFQS01000829">
    <property type="protein sequence ID" value="SSX07106.1"/>
    <property type="molecule type" value="Genomic_DNA"/>
</dbReference>
<feature type="compositionally biased region" description="Low complexity" evidence="1">
    <location>
        <begin position="253"/>
        <end position="262"/>
    </location>
</feature>
<feature type="region of interest" description="Disordered" evidence="1">
    <location>
        <begin position="240"/>
        <end position="275"/>
    </location>
</feature>
<gene>
    <name evidence="3" type="primary">CSON014542</name>
</gene>
<protein>
    <submittedName>
        <fullName evidence="3">CSON014542 protein</fullName>
    </submittedName>
</protein>
<reference evidence="2" key="1">
    <citation type="submission" date="2018-04" db="EMBL/GenBank/DDBJ databases">
        <authorList>
            <person name="Go L.Y."/>
            <person name="Mitchell J.A."/>
        </authorList>
    </citation>
    <scope>NUCLEOTIDE SEQUENCE</scope>
    <source>
        <tissue evidence="2">Whole organism</tissue>
    </source>
</reference>
<feature type="region of interest" description="Disordered" evidence="1">
    <location>
        <begin position="287"/>
        <end position="324"/>
    </location>
</feature>
<proteinExistence type="predicted"/>
<evidence type="ECO:0000256" key="1">
    <source>
        <dbReference type="SAM" id="MobiDB-lite"/>
    </source>
</evidence>
<dbReference type="PANTHER" id="PTHR41142:SF1">
    <property type="entry name" value="SI:DKEY-16J16.4"/>
    <property type="match status" value="1"/>
</dbReference>
<dbReference type="VEuPathDB" id="VectorBase:CSON014542"/>
<sequence>MVLNFNFSWKIDGHDSGTESDGDIDVDDPETMDEHEMDLSMNSLSRQDTSTSPSDSVTLCSSESPIYLGPSGLHPLGMYDQAHSSEEELEVINGPSPSKVSLSDLVTTTNSTSSSASSTNNCSSSLAAVENIDISPKRCCSSTLLEKRKRSLAHNSDDEVRHLLEKQQNFNHHLLAPVNFRTSPPLEALKPYRGHILRPTTPLVLAERGIENIRISTPISSQNNNCHTTTITSSISHNIKNNSKQCDSPTQASSDSVKVQQQQKDRNECSSRSISPPAKMFHCAVSPTRSLNGSTERSSTNSSSNRSSRHHHSRNQNQRLQRPYRPCLDFDKMQQLKARSIASWRHSNEHSGGEFSVFCW</sequence>
<dbReference type="AlphaFoldDB" id="A0A336MEU4"/>
<evidence type="ECO:0000313" key="2">
    <source>
        <dbReference type="EMBL" id="SSX07106.1"/>
    </source>
</evidence>
<feature type="compositionally biased region" description="Low complexity" evidence="1">
    <location>
        <begin position="297"/>
        <end position="306"/>
    </location>
</feature>
<dbReference type="PANTHER" id="PTHR41142">
    <property type="entry name" value="SI:DKEY-16J16.4"/>
    <property type="match status" value="1"/>
</dbReference>
<dbReference type="OMA" id="RASKNFM"/>
<accession>A0A336MEU4</accession>
<evidence type="ECO:0000313" key="3">
    <source>
        <dbReference type="EMBL" id="SSX27449.1"/>
    </source>
</evidence>
<feature type="compositionally biased region" description="Polar residues" evidence="1">
    <location>
        <begin position="287"/>
        <end position="296"/>
    </location>
</feature>
<dbReference type="EMBL" id="UFQT01000829">
    <property type="protein sequence ID" value="SSX27449.1"/>
    <property type="molecule type" value="Genomic_DNA"/>
</dbReference>
<organism evidence="3">
    <name type="scientific">Culicoides sonorensis</name>
    <name type="common">Biting midge</name>
    <dbReference type="NCBI Taxonomy" id="179676"/>
    <lineage>
        <taxon>Eukaryota</taxon>
        <taxon>Metazoa</taxon>
        <taxon>Ecdysozoa</taxon>
        <taxon>Arthropoda</taxon>
        <taxon>Hexapoda</taxon>
        <taxon>Insecta</taxon>
        <taxon>Pterygota</taxon>
        <taxon>Neoptera</taxon>
        <taxon>Endopterygota</taxon>
        <taxon>Diptera</taxon>
        <taxon>Nematocera</taxon>
        <taxon>Chironomoidea</taxon>
        <taxon>Ceratopogonidae</taxon>
        <taxon>Ceratopogoninae</taxon>
        <taxon>Culicoides</taxon>
        <taxon>Monoculicoides</taxon>
    </lineage>
</organism>
<name>A0A336MEU4_CULSO</name>
<reference evidence="3" key="2">
    <citation type="submission" date="2018-07" db="EMBL/GenBank/DDBJ databases">
        <authorList>
            <person name="Quirk P.G."/>
            <person name="Krulwich T.A."/>
        </authorList>
    </citation>
    <scope>NUCLEOTIDE SEQUENCE</scope>
</reference>